<dbReference type="EMBL" id="CACRUV010000022">
    <property type="protein sequence ID" value="VYU39783.1"/>
    <property type="molecule type" value="Genomic_DNA"/>
</dbReference>
<accession>A0A6N3EMQ3</accession>
<gene>
    <name evidence="1" type="ORF">PMLFYP103_02007</name>
</gene>
<proteinExistence type="predicted"/>
<organism evidence="1">
    <name type="scientific">Parabacteroides merdae</name>
    <dbReference type="NCBI Taxonomy" id="46503"/>
    <lineage>
        <taxon>Bacteria</taxon>
        <taxon>Pseudomonadati</taxon>
        <taxon>Bacteroidota</taxon>
        <taxon>Bacteroidia</taxon>
        <taxon>Bacteroidales</taxon>
        <taxon>Tannerellaceae</taxon>
        <taxon>Parabacteroides</taxon>
    </lineage>
</organism>
<evidence type="ECO:0000313" key="1">
    <source>
        <dbReference type="EMBL" id="VYU39783.1"/>
    </source>
</evidence>
<name>A0A6N3EMQ3_9BACT</name>
<sequence>MVPACMATHQLAYDKRMHIQTFQIFFQVFFTPPRKECDGLMGDLIHYHSPVNVPFFLCIVIKTDTGRGRPPFMTDIGTSQARRLAADDVLFMQQITGDTGSGLQGYAPDAFLHFPGISRVRRSQRREGGAEDFSLTRGISAAELTHIDHERKRMTRYFKPLQK</sequence>
<protein>
    <submittedName>
        <fullName evidence="1">Uncharacterized protein</fullName>
    </submittedName>
</protein>
<dbReference type="AlphaFoldDB" id="A0A6N3EMQ3"/>
<reference evidence="1" key="1">
    <citation type="submission" date="2019-11" db="EMBL/GenBank/DDBJ databases">
        <authorList>
            <person name="Feng L."/>
        </authorList>
    </citation>
    <scope>NUCLEOTIDE SEQUENCE</scope>
    <source>
        <strain evidence="1">PmerdaeLFYP103</strain>
    </source>
</reference>